<sequence>MLKLLAKISFLLLLAGLALVGLTACSAPDEIGSSPDSGTASSASPTAEGGTETTQETVILDVRTPEEFAVGHLRGAINLDYYNPTFADEVIKLDKTTTYQVYCRTGKRASGAKSLMENAGFEHVSNAGGLEDASKSLGIEIVK</sequence>
<dbReference type="Proteomes" id="UP000442535">
    <property type="component" value="Unassembled WGS sequence"/>
</dbReference>
<feature type="region of interest" description="Disordered" evidence="1">
    <location>
        <begin position="31"/>
        <end position="57"/>
    </location>
</feature>
<dbReference type="AlphaFoldDB" id="A0A7K0K266"/>
<dbReference type="PANTHER" id="PTHR45431">
    <property type="entry name" value="RHODANESE-LIKE DOMAIN-CONTAINING PROTEIN 15, CHLOROPLASTIC"/>
    <property type="match status" value="1"/>
</dbReference>
<protein>
    <submittedName>
        <fullName evidence="4">Rhodanese-like domain-containing protein</fullName>
    </submittedName>
</protein>
<dbReference type="InterPro" id="IPR001763">
    <property type="entry name" value="Rhodanese-like_dom"/>
</dbReference>
<reference evidence="4 5" key="1">
    <citation type="submission" date="2019-08" db="EMBL/GenBank/DDBJ databases">
        <title>In-depth cultivation of the pig gut microbiome towards novel bacterial diversity and tailored functional studies.</title>
        <authorList>
            <person name="Wylensek D."/>
            <person name="Hitch T.C.A."/>
            <person name="Clavel T."/>
        </authorList>
    </citation>
    <scope>NUCLEOTIDE SEQUENCE [LARGE SCALE GENOMIC DNA]</scope>
    <source>
        <strain evidence="4 5">RF-GAM-744-WT-7</strain>
    </source>
</reference>
<dbReference type="Gene3D" id="3.40.250.10">
    <property type="entry name" value="Rhodanese-like domain"/>
    <property type="match status" value="1"/>
</dbReference>
<dbReference type="RefSeq" id="WP_154544220.1">
    <property type="nucleotide sequence ID" value="NZ_JAQYQY010000005.1"/>
</dbReference>
<feature type="compositionally biased region" description="Low complexity" evidence="1">
    <location>
        <begin position="32"/>
        <end position="57"/>
    </location>
</feature>
<dbReference type="PANTHER" id="PTHR45431:SF3">
    <property type="entry name" value="RHODANESE-LIKE DOMAIN-CONTAINING PROTEIN 15, CHLOROPLASTIC"/>
    <property type="match status" value="1"/>
</dbReference>
<proteinExistence type="predicted"/>
<evidence type="ECO:0000256" key="2">
    <source>
        <dbReference type="SAM" id="SignalP"/>
    </source>
</evidence>
<evidence type="ECO:0000313" key="4">
    <source>
        <dbReference type="EMBL" id="MST49508.1"/>
    </source>
</evidence>
<gene>
    <name evidence="4" type="ORF">FYJ63_04565</name>
</gene>
<organism evidence="4 5">
    <name type="scientific">Mobiluncus porci</name>
    <dbReference type="NCBI Taxonomy" id="2652278"/>
    <lineage>
        <taxon>Bacteria</taxon>
        <taxon>Bacillati</taxon>
        <taxon>Actinomycetota</taxon>
        <taxon>Actinomycetes</taxon>
        <taxon>Actinomycetales</taxon>
        <taxon>Actinomycetaceae</taxon>
        <taxon>Mobiluncus</taxon>
    </lineage>
</organism>
<accession>A0A7K0K266</accession>
<dbReference type="PROSITE" id="PS51257">
    <property type="entry name" value="PROKAR_LIPOPROTEIN"/>
    <property type="match status" value="1"/>
</dbReference>
<dbReference type="InterPro" id="IPR052367">
    <property type="entry name" value="Thiosulfate_ST/Rhodanese-like"/>
</dbReference>
<dbReference type="SMART" id="SM00450">
    <property type="entry name" value="RHOD"/>
    <property type="match status" value="1"/>
</dbReference>
<feature type="chain" id="PRO_5029637444" evidence="2">
    <location>
        <begin position="27"/>
        <end position="143"/>
    </location>
</feature>
<evidence type="ECO:0000256" key="1">
    <source>
        <dbReference type="SAM" id="MobiDB-lite"/>
    </source>
</evidence>
<dbReference type="SUPFAM" id="SSF52821">
    <property type="entry name" value="Rhodanese/Cell cycle control phosphatase"/>
    <property type="match status" value="1"/>
</dbReference>
<dbReference type="InterPro" id="IPR036873">
    <property type="entry name" value="Rhodanese-like_dom_sf"/>
</dbReference>
<evidence type="ECO:0000259" key="3">
    <source>
        <dbReference type="PROSITE" id="PS50206"/>
    </source>
</evidence>
<dbReference type="CDD" id="cd00158">
    <property type="entry name" value="RHOD"/>
    <property type="match status" value="1"/>
</dbReference>
<keyword evidence="2" id="KW-0732">Signal</keyword>
<dbReference type="Pfam" id="PF00581">
    <property type="entry name" value="Rhodanese"/>
    <property type="match status" value="1"/>
</dbReference>
<evidence type="ECO:0000313" key="5">
    <source>
        <dbReference type="Proteomes" id="UP000442535"/>
    </source>
</evidence>
<feature type="domain" description="Rhodanese" evidence="3">
    <location>
        <begin position="53"/>
        <end position="141"/>
    </location>
</feature>
<keyword evidence="5" id="KW-1185">Reference proteome</keyword>
<dbReference type="PROSITE" id="PS50206">
    <property type="entry name" value="RHODANESE_3"/>
    <property type="match status" value="1"/>
</dbReference>
<name>A0A7K0K266_9ACTO</name>
<feature type="signal peptide" evidence="2">
    <location>
        <begin position="1"/>
        <end position="26"/>
    </location>
</feature>
<comment type="caution">
    <text evidence="4">The sequence shown here is derived from an EMBL/GenBank/DDBJ whole genome shotgun (WGS) entry which is preliminary data.</text>
</comment>
<dbReference type="EMBL" id="VUMY01000006">
    <property type="protein sequence ID" value="MST49508.1"/>
    <property type="molecule type" value="Genomic_DNA"/>
</dbReference>